<dbReference type="GO" id="GO:0000976">
    <property type="term" value="F:transcription cis-regulatory region binding"/>
    <property type="evidence" value="ECO:0007669"/>
    <property type="project" value="TreeGrafter"/>
</dbReference>
<evidence type="ECO:0000256" key="1">
    <source>
        <dbReference type="ARBA" id="ARBA00009437"/>
    </source>
</evidence>
<dbReference type="SUPFAM" id="SSF53850">
    <property type="entry name" value="Periplasmic binding protein-like II"/>
    <property type="match status" value="1"/>
</dbReference>
<evidence type="ECO:0000256" key="4">
    <source>
        <dbReference type="ARBA" id="ARBA00023163"/>
    </source>
</evidence>
<dbReference type="CDD" id="cd05466">
    <property type="entry name" value="PBP2_LTTR_substrate"/>
    <property type="match status" value="1"/>
</dbReference>
<dbReference type="RefSeq" id="WP_121164120.1">
    <property type="nucleotide sequence ID" value="NZ_RAPE01000001.1"/>
</dbReference>
<dbReference type="SUPFAM" id="SSF46785">
    <property type="entry name" value="Winged helix' DNA-binding domain"/>
    <property type="match status" value="1"/>
</dbReference>
<keyword evidence="7" id="KW-1185">Reference proteome</keyword>
<dbReference type="Pfam" id="PF03466">
    <property type="entry name" value="LysR_substrate"/>
    <property type="match status" value="1"/>
</dbReference>
<keyword evidence="4" id="KW-0804">Transcription</keyword>
<dbReference type="Gene3D" id="1.10.10.10">
    <property type="entry name" value="Winged helix-like DNA-binding domain superfamily/Winged helix DNA-binding domain"/>
    <property type="match status" value="1"/>
</dbReference>
<dbReference type="PANTHER" id="PTHR30126">
    <property type="entry name" value="HTH-TYPE TRANSCRIPTIONAL REGULATOR"/>
    <property type="match status" value="1"/>
</dbReference>
<dbReference type="PROSITE" id="PS50931">
    <property type="entry name" value="HTH_LYSR"/>
    <property type="match status" value="1"/>
</dbReference>
<dbReference type="GO" id="GO:0003700">
    <property type="term" value="F:DNA-binding transcription factor activity"/>
    <property type="evidence" value="ECO:0007669"/>
    <property type="project" value="InterPro"/>
</dbReference>
<dbReference type="InterPro" id="IPR036388">
    <property type="entry name" value="WH-like_DNA-bd_sf"/>
</dbReference>
<dbReference type="OrthoDB" id="9803735at2"/>
<dbReference type="FunFam" id="1.10.10.10:FF:000001">
    <property type="entry name" value="LysR family transcriptional regulator"/>
    <property type="match status" value="1"/>
</dbReference>
<evidence type="ECO:0000256" key="3">
    <source>
        <dbReference type="ARBA" id="ARBA00023125"/>
    </source>
</evidence>
<organism evidence="6 7">
    <name type="scientific">Roseovarius spongiae</name>
    <dbReference type="NCBI Taxonomy" id="2320272"/>
    <lineage>
        <taxon>Bacteria</taxon>
        <taxon>Pseudomonadati</taxon>
        <taxon>Pseudomonadota</taxon>
        <taxon>Alphaproteobacteria</taxon>
        <taxon>Rhodobacterales</taxon>
        <taxon>Roseobacteraceae</taxon>
        <taxon>Roseovarius</taxon>
    </lineage>
</organism>
<evidence type="ECO:0000259" key="5">
    <source>
        <dbReference type="PROSITE" id="PS50931"/>
    </source>
</evidence>
<gene>
    <name evidence="6" type="ORF">D6850_04380</name>
</gene>
<comment type="caution">
    <text evidence="6">The sequence shown here is derived from an EMBL/GenBank/DDBJ whole genome shotgun (WGS) entry which is preliminary data.</text>
</comment>
<feature type="domain" description="HTH lysR-type" evidence="5">
    <location>
        <begin position="1"/>
        <end position="58"/>
    </location>
</feature>
<evidence type="ECO:0000256" key="2">
    <source>
        <dbReference type="ARBA" id="ARBA00023015"/>
    </source>
</evidence>
<dbReference type="InterPro" id="IPR036390">
    <property type="entry name" value="WH_DNA-bd_sf"/>
</dbReference>
<sequence length="294" mass="31965">MRYSQIRAFHHVATCGGFSRAADALSLTQPAVSEQVRKLETDNDVLLFNRDRKQVTLTPVGEQLLACTRKFFEVEDQIAEVLSSHRAALDGRLRIIADSAFHLTGRLEAYAKRHPGVFISIRTGNTSEIVAALRSYDAEIGVVGRTNPGPDMEIRDLGASPIIAFAARRCYPSLPETMTLAQLARYPLVFREAGSRTRYKLEEAAARQGVALEPAIEVEGREAVQAVVAAGAGVGFVSEAEFGHDSRLARIAVKGAEIAMSESLICLRQRSDVRIIRSFMDIIPPATSGAATIA</sequence>
<dbReference type="InterPro" id="IPR005119">
    <property type="entry name" value="LysR_subst-bd"/>
</dbReference>
<dbReference type="Gene3D" id="3.40.190.290">
    <property type="match status" value="1"/>
</dbReference>
<dbReference type="AlphaFoldDB" id="A0A3A8B4Q0"/>
<protein>
    <submittedName>
        <fullName evidence="6">LysR family transcriptional regulator</fullName>
    </submittedName>
</protein>
<proteinExistence type="inferred from homology"/>
<keyword evidence="2" id="KW-0805">Transcription regulation</keyword>
<dbReference type="EMBL" id="RAPE01000001">
    <property type="protein sequence ID" value="RKF16781.1"/>
    <property type="molecule type" value="Genomic_DNA"/>
</dbReference>
<dbReference type="Pfam" id="PF00126">
    <property type="entry name" value="HTH_1"/>
    <property type="match status" value="1"/>
</dbReference>
<dbReference type="InterPro" id="IPR000847">
    <property type="entry name" value="LysR_HTH_N"/>
</dbReference>
<evidence type="ECO:0000313" key="7">
    <source>
        <dbReference type="Proteomes" id="UP000281128"/>
    </source>
</evidence>
<accession>A0A3A8B4Q0</accession>
<evidence type="ECO:0000313" key="6">
    <source>
        <dbReference type="EMBL" id="RKF16781.1"/>
    </source>
</evidence>
<dbReference type="PRINTS" id="PR00039">
    <property type="entry name" value="HTHLYSR"/>
</dbReference>
<keyword evidence="3" id="KW-0238">DNA-binding</keyword>
<reference evidence="6 7" key="1">
    <citation type="submission" date="2018-09" db="EMBL/GenBank/DDBJ databases">
        <title>Roseovarius spongiae sp. nov., isolated from a marine sponge.</title>
        <authorList>
            <person name="Zhuang L."/>
            <person name="Luo L."/>
        </authorList>
    </citation>
    <scope>NUCLEOTIDE SEQUENCE [LARGE SCALE GENOMIC DNA]</scope>
    <source>
        <strain evidence="6 7">HN-E21</strain>
    </source>
</reference>
<comment type="similarity">
    <text evidence="1">Belongs to the LysR transcriptional regulatory family.</text>
</comment>
<dbReference type="PANTHER" id="PTHR30126:SF94">
    <property type="entry name" value="LYSR FAMILY TRANSCRIPTIONAL REGULATOR"/>
    <property type="match status" value="1"/>
</dbReference>
<name>A0A3A8B4Q0_9RHOB</name>
<dbReference type="Proteomes" id="UP000281128">
    <property type="component" value="Unassembled WGS sequence"/>
</dbReference>